<dbReference type="InterPro" id="IPR007110">
    <property type="entry name" value="Ig-like_dom"/>
</dbReference>
<dbReference type="SMART" id="SM00409">
    <property type="entry name" value="IG"/>
    <property type="match status" value="2"/>
</dbReference>
<feature type="domain" description="Ig-like" evidence="5">
    <location>
        <begin position="7"/>
        <end position="104"/>
    </location>
</feature>
<dbReference type="Pfam" id="PF13895">
    <property type="entry name" value="Ig_2"/>
    <property type="match status" value="1"/>
</dbReference>
<dbReference type="Proteomes" id="UP000515150">
    <property type="component" value="Chromosome 2"/>
</dbReference>
<keyword evidence="4" id="KW-0472">Membrane</keyword>
<sequence>MMSNMNPTTSQSQCFHSEPLSPSDKAQCVLTASPSWLSPGASVALSCEVEPPSAGWRFYWYQTVPDGSHSSYRYELLPGSEHGTEQGSYMLDGHTHTAGYVCRAARGEPVYYTDYSKAAFVWSGDVDPSASLTVSPDTVQHFTRDSVSLSCEGNSTEWRVRRFPEGGFLSSCSNWTTSGSRCDIITSQSGSAVFWCESGSGHFSNSVNITVHDAGLILMSPVRPVTEGLSVSLSCKLKTGQKASSVFFYHNEQLIQNDSRVELNISAVSKSHEGFYKCWYQGTESPQSWMAVNVLKSRNGNSSFPVMLVVGLVCGAGLLLLLLLLLCRFRRSKGEMIFFSYWNNCSRVQEFTTMPTQSGTLWTSNTTPSVNQNQNQPEARIYESVNDSENTGKDVSDVTYSVIELKSFEKNRRQHKPAESSVYSDLKIRPADVCSVSDDALLYAQVKHNKDRRKRVKGKPSAAATDEPVLSQVKPGTSFGYDAPI</sequence>
<evidence type="ECO:0000313" key="6">
    <source>
        <dbReference type="Proteomes" id="UP000515150"/>
    </source>
</evidence>
<dbReference type="GeneID" id="114851110"/>
<feature type="transmembrane region" description="Helical" evidence="4">
    <location>
        <begin position="304"/>
        <end position="326"/>
    </location>
</feature>
<keyword evidence="4" id="KW-1133">Transmembrane helix</keyword>
<dbReference type="InterPro" id="IPR050488">
    <property type="entry name" value="Ig_Fc_receptor"/>
</dbReference>
<evidence type="ECO:0000256" key="3">
    <source>
        <dbReference type="SAM" id="MobiDB-lite"/>
    </source>
</evidence>
<dbReference type="GO" id="GO:0009897">
    <property type="term" value="C:external side of plasma membrane"/>
    <property type="evidence" value="ECO:0007669"/>
    <property type="project" value="TreeGrafter"/>
</dbReference>
<dbReference type="OrthoDB" id="6151406at2759"/>
<evidence type="ECO:0000313" key="7">
    <source>
        <dbReference type="RefSeq" id="XP_055362915.1"/>
    </source>
</evidence>
<dbReference type="RefSeq" id="XP_055362915.1">
    <property type="nucleotide sequence ID" value="XM_055506940.1"/>
</dbReference>
<keyword evidence="1" id="KW-0732">Signal</keyword>
<dbReference type="GO" id="GO:0004888">
    <property type="term" value="F:transmembrane signaling receptor activity"/>
    <property type="evidence" value="ECO:0007669"/>
    <property type="project" value="TreeGrafter"/>
</dbReference>
<dbReference type="InterPro" id="IPR003599">
    <property type="entry name" value="Ig_sub"/>
</dbReference>
<keyword evidence="4" id="KW-0812">Transmembrane</keyword>
<dbReference type="InterPro" id="IPR036179">
    <property type="entry name" value="Ig-like_dom_sf"/>
</dbReference>
<dbReference type="GO" id="GO:0006955">
    <property type="term" value="P:immune response"/>
    <property type="evidence" value="ECO:0007669"/>
    <property type="project" value="TreeGrafter"/>
</dbReference>
<dbReference type="Gene3D" id="2.60.40.10">
    <property type="entry name" value="Immunoglobulins"/>
    <property type="match status" value="3"/>
</dbReference>
<gene>
    <name evidence="7" type="primary">LOC114851110</name>
</gene>
<dbReference type="SUPFAM" id="SSF48726">
    <property type="entry name" value="Immunoglobulin"/>
    <property type="match status" value="2"/>
</dbReference>
<accession>A0A9W2XMR6</accession>
<keyword evidence="2" id="KW-1015">Disulfide bond</keyword>
<dbReference type="PROSITE" id="PS50835">
    <property type="entry name" value="IG_LIKE"/>
    <property type="match status" value="1"/>
</dbReference>
<dbReference type="AlphaFoldDB" id="A0A9W2XMR6"/>
<proteinExistence type="predicted"/>
<evidence type="ECO:0000259" key="5">
    <source>
        <dbReference type="PROSITE" id="PS50835"/>
    </source>
</evidence>
<reference evidence="7" key="1">
    <citation type="submission" date="2025-08" db="UniProtKB">
        <authorList>
            <consortium name="RefSeq"/>
        </authorList>
    </citation>
    <scope>IDENTIFICATION</scope>
</reference>
<dbReference type="GO" id="GO:0007166">
    <property type="term" value="P:cell surface receptor signaling pathway"/>
    <property type="evidence" value="ECO:0007669"/>
    <property type="project" value="TreeGrafter"/>
</dbReference>
<keyword evidence="6" id="KW-1185">Reference proteome</keyword>
<evidence type="ECO:0000256" key="4">
    <source>
        <dbReference type="SAM" id="Phobius"/>
    </source>
</evidence>
<dbReference type="KEGG" id="bspl:114851110"/>
<evidence type="ECO:0000256" key="2">
    <source>
        <dbReference type="ARBA" id="ARBA00023157"/>
    </source>
</evidence>
<evidence type="ECO:0000256" key="1">
    <source>
        <dbReference type="ARBA" id="ARBA00022729"/>
    </source>
</evidence>
<dbReference type="PANTHER" id="PTHR11481:SF64">
    <property type="entry name" value="FC RECEPTOR-LIKE PROTEIN 4"/>
    <property type="match status" value="1"/>
</dbReference>
<dbReference type="PANTHER" id="PTHR11481">
    <property type="entry name" value="IMMUNOGLOBULIN FC RECEPTOR"/>
    <property type="match status" value="1"/>
</dbReference>
<protein>
    <submittedName>
        <fullName evidence="7">Uncharacterized protein LOC114851110</fullName>
    </submittedName>
</protein>
<organism evidence="6 7">
    <name type="scientific">Betta splendens</name>
    <name type="common">Siamese fighting fish</name>
    <dbReference type="NCBI Taxonomy" id="158456"/>
    <lineage>
        <taxon>Eukaryota</taxon>
        <taxon>Metazoa</taxon>
        <taxon>Chordata</taxon>
        <taxon>Craniata</taxon>
        <taxon>Vertebrata</taxon>
        <taxon>Euteleostomi</taxon>
        <taxon>Actinopterygii</taxon>
        <taxon>Neopterygii</taxon>
        <taxon>Teleostei</taxon>
        <taxon>Neoteleostei</taxon>
        <taxon>Acanthomorphata</taxon>
        <taxon>Anabantaria</taxon>
        <taxon>Anabantiformes</taxon>
        <taxon>Anabantoidei</taxon>
        <taxon>Osphronemidae</taxon>
        <taxon>Betta</taxon>
    </lineage>
</organism>
<name>A0A9W2XMR6_BETSP</name>
<feature type="region of interest" description="Disordered" evidence="3">
    <location>
        <begin position="451"/>
        <end position="485"/>
    </location>
</feature>
<dbReference type="InterPro" id="IPR013783">
    <property type="entry name" value="Ig-like_fold"/>
</dbReference>